<gene>
    <name evidence="2" type="ORF">PSON_ATCC_30995.1.T0700248</name>
</gene>
<evidence type="ECO:0000256" key="1">
    <source>
        <dbReference type="SAM" id="MobiDB-lite"/>
    </source>
</evidence>
<dbReference type="EMBL" id="CAJJDN010000070">
    <property type="protein sequence ID" value="CAD8098694.1"/>
    <property type="molecule type" value="Genomic_DNA"/>
</dbReference>
<organism evidence="2 3">
    <name type="scientific">Paramecium sonneborni</name>
    <dbReference type="NCBI Taxonomy" id="65129"/>
    <lineage>
        <taxon>Eukaryota</taxon>
        <taxon>Sar</taxon>
        <taxon>Alveolata</taxon>
        <taxon>Ciliophora</taxon>
        <taxon>Intramacronucleata</taxon>
        <taxon>Oligohymenophorea</taxon>
        <taxon>Peniculida</taxon>
        <taxon>Parameciidae</taxon>
        <taxon>Paramecium</taxon>
    </lineage>
</organism>
<sequence>MIDSQFVEHRQSKIDNSIMPKSRHLIVMNQLKKKEENWNNRFYVQKQIKNQSVEKSQPTLTQYYSKLIEVQDFHNIPDFHRKLFLMCLRTLPKIKQAIQFEIEEISLKKSHIQQCMQTIEAREKCFNVILNHIQLIQQNPRDQQLISKSAELITHLRILSISVVESIIGWRQYLMKFLVNIHSSESIQLPYIYFNENYLIKMKKDVLYIQNSVLSYFYQFSNKSDPFFVTITKPTNDPNKIVQFISKPLLKRIKNCEYLIQQEMSSITKEDKSFQNQINSKDQMRMGPEKTIQINHFRLPKRPEIIQNQNRPIIKQLDPTDFTNQTSGSISKNIQQKQPIIQTINNQEKKQLNKIQPNQTQNDQAKQSEKQSIQQNIDQKNNDSKINSNASSNQLTSKNDYQIQIQKCYLRDKLVENYLVNISDDFKKSWRGEIQQMLIQYEQQEESFCLGIYENNKLLGLVQCFLEPSLQERKLMISHFSTANPQQFQEYLKMILQFIWNIDFCQEIRISLYHYNQNDSLQANKEISTKLKELSFKWKVVQSLNSETRFTVMAIRRPEEFKISQQCDPIFLQHLFFTIERNNILQNENQFYSLSCLTNLNTIVDFQDEDVNQVKNTLVRSGYKYKGIKLQEQTKQSFHNYIYESFEHLDEINPYNNEIEQLPEKVISSFSKECYRWSKFKLAHDNQLIYNCFRPEKNVDDAKVFMSESEEIKVYIIATDQGNATIFIFEYEGELSFKQVQQILMQCGTQTPLDQNLNIPQFTLNCKFQVKENILGVGRFSTEYRPKMMDIENTEGLIIKTPFVFGIINEDFNELTNMPNLFFKVEEQHCFKF</sequence>
<dbReference type="Proteomes" id="UP000692954">
    <property type="component" value="Unassembled WGS sequence"/>
</dbReference>
<dbReference type="AlphaFoldDB" id="A0A8S1P793"/>
<protein>
    <submittedName>
        <fullName evidence="2">Uncharacterized protein</fullName>
    </submittedName>
</protein>
<feature type="region of interest" description="Disordered" evidence="1">
    <location>
        <begin position="355"/>
        <end position="393"/>
    </location>
</feature>
<feature type="region of interest" description="Disordered" evidence="1">
    <location>
        <begin position="302"/>
        <end position="338"/>
    </location>
</feature>
<proteinExistence type="predicted"/>
<keyword evidence="3" id="KW-1185">Reference proteome</keyword>
<reference evidence="2" key="1">
    <citation type="submission" date="2021-01" db="EMBL/GenBank/DDBJ databases">
        <authorList>
            <consortium name="Genoscope - CEA"/>
            <person name="William W."/>
        </authorList>
    </citation>
    <scope>NUCLEOTIDE SEQUENCE</scope>
</reference>
<dbReference type="OrthoDB" id="292401at2759"/>
<feature type="compositionally biased region" description="Polar residues" evidence="1">
    <location>
        <begin position="321"/>
        <end position="338"/>
    </location>
</feature>
<comment type="caution">
    <text evidence="2">The sequence shown here is derived from an EMBL/GenBank/DDBJ whole genome shotgun (WGS) entry which is preliminary data.</text>
</comment>
<evidence type="ECO:0000313" key="2">
    <source>
        <dbReference type="EMBL" id="CAD8098694.1"/>
    </source>
</evidence>
<name>A0A8S1P793_9CILI</name>
<accession>A0A8S1P793</accession>
<evidence type="ECO:0000313" key="3">
    <source>
        <dbReference type="Proteomes" id="UP000692954"/>
    </source>
</evidence>